<evidence type="ECO:0000313" key="1">
    <source>
        <dbReference type="EMBL" id="KAA3678532.1"/>
    </source>
</evidence>
<name>A0A5J4NSQ3_9TREM</name>
<dbReference type="SUPFAM" id="SSF53098">
    <property type="entry name" value="Ribonuclease H-like"/>
    <property type="match status" value="1"/>
</dbReference>
<reference evidence="1 2" key="1">
    <citation type="journal article" date="2019" name="Gigascience">
        <title>Whole-genome sequence of the oriental lung fluke Paragonimus westermani.</title>
        <authorList>
            <person name="Oey H."/>
            <person name="Zakrzewski M."/>
            <person name="Narain K."/>
            <person name="Devi K.R."/>
            <person name="Agatsuma T."/>
            <person name="Nawaratna S."/>
            <person name="Gobert G.N."/>
            <person name="Jones M.K."/>
            <person name="Ragan M.A."/>
            <person name="McManus D.P."/>
            <person name="Krause L."/>
        </authorList>
    </citation>
    <scope>NUCLEOTIDE SEQUENCE [LARGE SCALE GENOMIC DNA]</scope>
    <source>
        <strain evidence="1 2">IND2009</strain>
    </source>
</reference>
<dbReference type="InterPro" id="IPR036397">
    <property type="entry name" value="RNaseH_sf"/>
</dbReference>
<comment type="caution">
    <text evidence="1">The sequence shown here is derived from an EMBL/GenBank/DDBJ whole genome shotgun (WGS) entry which is preliminary data.</text>
</comment>
<organism evidence="1 2">
    <name type="scientific">Paragonimus westermani</name>
    <dbReference type="NCBI Taxonomy" id="34504"/>
    <lineage>
        <taxon>Eukaryota</taxon>
        <taxon>Metazoa</taxon>
        <taxon>Spiralia</taxon>
        <taxon>Lophotrochozoa</taxon>
        <taxon>Platyhelminthes</taxon>
        <taxon>Trematoda</taxon>
        <taxon>Digenea</taxon>
        <taxon>Plagiorchiida</taxon>
        <taxon>Troglotremata</taxon>
        <taxon>Troglotrematidae</taxon>
        <taxon>Paragonimus</taxon>
    </lineage>
</organism>
<accession>A0A5J4NSQ3</accession>
<dbReference type="GO" id="GO:0003676">
    <property type="term" value="F:nucleic acid binding"/>
    <property type="evidence" value="ECO:0007669"/>
    <property type="project" value="InterPro"/>
</dbReference>
<dbReference type="InterPro" id="IPR012337">
    <property type="entry name" value="RNaseH-like_sf"/>
</dbReference>
<gene>
    <name evidence="1" type="ORF">DEA37_0008854</name>
</gene>
<sequence length="122" mass="13870">MKIDCSTRWPEATPTLGVTAETYSKACVERWALSLCCTVTVTTERLTHFEEGCFLKTPRNFGCHCRCTSAHRPATNGVFEHFHWQLNAADSIRRKFFKCLRKPAEVCSASNHVQVRTGRFDA</sequence>
<dbReference type="Gene3D" id="3.30.420.10">
    <property type="entry name" value="Ribonuclease H-like superfamily/Ribonuclease H"/>
    <property type="match status" value="1"/>
</dbReference>
<protein>
    <recommendedName>
        <fullName evidence="3">Integrase catalytic domain-containing protein</fullName>
    </recommendedName>
</protein>
<dbReference type="Proteomes" id="UP000324629">
    <property type="component" value="Unassembled WGS sequence"/>
</dbReference>
<dbReference type="AlphaFoldDB" id="A0A5J4NSQ3"/>
<dbReference type="EMBL" id="QNGE01001068">
    <property type="protein sequence ID" value="KAA3678532.1"/>
    <property type="molecule type" value="Genomic_DNA"/>
</dbReference>
<keyword evidence="2" id="KW-1185">Reference proteome</keyword>
<proteinExistence type="predicted"/>
<evidence type="ECO:0000313" key="2">
    <source>
        <dbReference type="Proteomes" id="UP000324629"/>
    </source>
</evidence>
<evidence type="ECO:0008006" key="3">
    <source>
        <dbReference type="Google" id="ProtNLM"/>
    </source>
</evidence>